<dbReference type="SUPFAM" id="SSF47413">
    <property type="entry name" value="lambda repressor-like DNA-binding domains"/>
    <property type="match status" value="1"/>
</dbReference>
<protein>
    <submittedName>
        <fullName evidence="3">Addiction module antidote protein, HigA family</fullName>
    </submittedName>
</protein>
<name>A0A317E0H6_9PROT</name>
<dbReference type="OrthoDB" id="3174593at2"/>
<evidence type="ECO:0000313" key="3">
    <source>
        <dbReference type="EMBL" id="PWR19600.1"/>
    </source>
</evidence>
<dbReference type="EMBL" id="QGLF01000004">
    <property type="protein sequence ID" value="PWR19600.1"/>
    <property type="molecule type" value="Genomic_DNA"/>
</dbReference>
<dbReference type="NCBIfam" id="TIGR02607">
    <property type="entry name" value="antidote_HigA"/>
    <property type="match status" value="1"/>
</dbReference>
<feature type="domain" description="HTH cro/C1-type" evidence="2">
    <location>
        <begin position="23"/>
        <end position="69"/>
    </location>
</feature>
<keyword evidence="1" id="KW-0238">DNA-binding</keyword>
<organism evidence="3 4">
    <name type="scientific">Zavarzinia compransoris</name>
    <dbReference type="NCBI Taxonomy" id="1264899"/>
    <lineage>
        <taxon>Bacteria</taxon>
        <taxon>Pseudomonadati</taxon>
        <taxon>Pseudomonadota</taxon>
        <taxon>Alphaproteobacteria</taxon>
        <taxon>Rhodospirillales</taxon>
        <taxon>Zavarziniaceae</taxon>
        <taxon>Zavarzinia</taxon>
    </lineage>
</organism>
<dbReference type="PROSITE" id="PS50943">
    <property type="entry name" value="HTH_CROC1"/>
    <property type="match status" value="1"/>
</dbReference>
<dbReference type="InterPro" id="IPR001387">
    <property type="entry name" value="Cro/C1-type_HTH"/>
</dbReference>
<dbReference type="Pfam" id="PF13560">
    <property type="entry name" value="HTH_31"/>
    <property type="match status" value="1"/>
</dbReference>
<evidence type="ECO:0000256" key="1">
    <source>
        <dbReference type="ARBA" id="ARBA00023125"/>
    </source>
</evidence>
<proteinExistence type="predicted"/>
<dbReference type="Proteomes" id="UP000246077">
    <property type="component" value="Unassembled WGS sequence"/>
</dbReference>
<dbReference type="PANTHER" id="PTHR36924:SF1">
    <property type="entry name" value="ANTITOXIN HIGA-1"/>
    <property type="match status" value="1"/>
</dbReference>
<comment type="caution">
    <text evidence="3">The sequence shown here is derived from an EMBL/GenBank/DDBJ whole genome shotgun (WGS) entry which is preliminary data.</text>
</comment>
<dbReference type="InterPro" id="IPR010982">
    <property type="entry name" value="Lambda_DNA-bd_dom_sf"/>
</dbReference>
<dbReference type="PANTHER" id="PTHR36924">
    <property type="entry name" value="ANTITOXIN HIGA-1"/>
    <property type="match status" value="1"/>
</dbReference>
<dbReference type="CDD" id="cd00093">
    <property type="entry name" value="HTH_XRE"/>
    <property type="match status" value="1"/>
</dbReference>
<dbReference type="Gene3D" id="1.10.260.40">
    <property type="entry name" value="lambda repressor-like DNA-binding domains"/>
    <property type="match status" value="1"/>
</dbReference>
<dbReference type="GO" id="GO:0003677">
    <property type="term" value="F:DNA binding"/>
    <property type="evidence" value="ECO:0007669"/>
    <property type="project" value="UniProtKB-KW"/>
</dbReference>
<evidence type="ECO:0000313" key="4">
    <source>
        <dbReference type="Proteomes" id="UP000246077"/>
    </source>
</evidence>
<reference evidence="4" key="1">
    <citation type="submission" date="2018-05" db="EMBL/GenBank/DDBJ databases">
        <title>Zavarzinia sp. HR-AS.</title>
        <authorList>
            <person name="Lee Y."/>
            <person name="Jeon C.O."/>
        </authorList>
    </citation>
    <scope>NUCLEOTIDE SEQUENCE [LARGE SCALE GENOMIC DNA]</scope>
    <source>
        <strain evidence="4">DSM 1231</strain>
    </source>
</reference>
<dbReference type="InterPro" id="IPR013430">
    <property type="entry name" value="Toxin_antidote_HigA"/>
</dbReference>
<dbReference type="AlphaFoldDB" id="A0A317E0H6"/>
<sequence length="99" mass="10711">MNNALPPMHPGELLAEDLIPATGLTKTAIAERLRISRQSLYDILSGRQPVTANIALRLGRLFGNSPSFWLNLQAAYDVAVLGAEMAGELDRIEPVQAAE</sequence>
<accession>A0A317E0H6</accession>
<keyword evidence="4" id="KW-1185">Reference proteome</keyword>
<evidence type="ECO:0000259" key="2">
    <source>
        <dbReference type="PROSITE" id="PS50943"/>
    </source>
</evidence>
<gene>
    <name evidence="3" type="primary">higA</name>
    <name evidence="3" type="ORF">DKG75_14095</name>
</gene>
<dbReference type="RefSeq" id="WP_109921774.1">
    <property type="nucleotide sequence ID" value="NZ_QGLF01000004.1"/>
</dbReference>